<evidence type="ECO:0000313" key="3">
    <source>
        <dbReference type="Proteomes" id="UP000322244"/>
    </source>
</evidence>
<dbReference type="EMBL" id="VLNY01000004">
    <property type="protein sequence ID" value="KAA0023126.1"/>
    <property type="molecule type" value="Genomic_DNA"/>
</dbReference>
<evidence type="ECO:0000313" key="2">
    <source>
        <dbReference type="EMBL" id="KAA0023126.1"/>
    </source>
</evidence>
<dbReference type="Proteomes" id="UP000322244">
    <property type="component" value="Unassembled WGS sequence"/>
</dbReference>
<keyword evidence="1" id="KW-0732">Signal</keyword>
<reference evidence="2 3" key="1">
    <citation type="submission" date="2019-07" db="EMBL/GenBank/DDBJ databases">
        <title>Rhodococcus cavernicolus sp. nov., isolated from a cave.</title>
        <authorList>
            <person name="Lee S.D."/>
        </authorList>
    </citation>
    <scope>NUCLEOTIDE SEQUENCE [LARGE SCALE GENOMIC DNA]</scope>
    <source>
        <strain evidence="2 3">C1-24</strain>
    </source>
</reference>
<feature type="signal peptide" evidence="1">
    <location>
        <begin position="1"/>
        <end position="27"/>
    </location>
</feature>
<organism evidence="2 3">
    <name type="scientific">Antrihabitans cavernicola</name>
    <dbReference type="NCBI Taxonomy" id="2495913"/>
    <lineage>
        <taxon>Bacteria</taxon>
        <taxon>Bacillati</taxon>
        <taxon>Actinomycetota</taxon>
        <taxon>Actinomycetes</taxon>
        <taxon>Mycobacteriales</taxon>
        <taxon>Nocardiaceae</taxon>
        <taxon>Antrihabitans</taxon>
    </lineage>
</organism>
<evidence type="ECO:0008006" key="4">
    <source>
        <dbReference type="Google" id="ProtNLM"/>
    </source>
</evidence>
<evidence type="ECO:0000256" key="1">
    <source>
        <dbReference type="SAM" id="SignalP"/>
    </source>
</evidence>
<proteinExistence type="predicted"/>
<keyword evidence="3" id="KW-1185">Reference proteome</keyword>
<dbReference type="RefSeq" id="WP_149430383.1">
    <property type="nucleotide sequence ID" value="NZ_VLNY01000004.1"/>
</dbReference>
<feature type="chain" id="PRO_5023083254" description="DUF320 domain-containing protein" evidence="1">
    <location>
        <begin position="28"/>
        <end position="101"/>
    </location>
</feature>
<comment type="caution">
    <text evidence="2">The sequence shown here is derived from an EMBL/GenBank/DDBJ whole genome shotgun (WGS) entry which is preliminary data.</text>
</comment>
<protein>
    <recommendedName>
        <fullName evidence="4">DUF320 domain-containing protein</fullName>
    </recommendedName>
</protein>
<accession>A0A5A7SB22</accession>
<sequence>MSARTTITFLMATAAVVLVLGAPAAQADQPPAFDIPVEVIPNIVVPPAVNGAATDLSTAVLNFILGINAGNPGAVNGLFGVVGDGFCALAAGSSNPCTTGR</sequence>
<name>A0A5A7SB22_9NOCA</name>
<dbReference type="AlphaFoldDB" id="A0A5A7SB22"/>
<gene>
    <name evidence="2" type="ORF">FOY51_11670</name>
</gene>